<evidence type="ECO:0000259" key="3">
    <source>
        <dbReference type="Pfam" id="PF19343"/>
    </source>
</evidence>
<reference evidence="4 5" key="1">
    <citation type="journal article" date="2018" name="Mycol. Prog.">
        <title>Coniella lustricola, a new species from submerged detritus.</title>
        <authorList>
            <person name="Raudabaugh D.B."/>
            <person name="Iturriaga T."/>
            <person name="Carver A."/>
            <person name="Mondo S."/>
            <person name="Pangilinan J."/>
            <person name="Lipzen A."/>
            <person name="He G."/>
            <person name="Amirebrahimi M."/>
            <person name="Grigoriev I.V."/>
            <person name="Miller A.N."/>
        </authorList>
    </citation>
    <scope>NUCLEOTIDE SEQUENCE [LARGE SCALE GENOMIC DNA]</scope>
    <source>
        <strain evidence="4 5">B22-T-1</strain>
    </source>
</reference>
<feature type="compositionally biased region" description="Polar residues" evidence="1">
    <location>
        <begin position="796"/>
        <end position="806"/>
    </location>
</feature>
<proteinExistence type="predicted"/>
<dbReference type="Pfam" id="PF19343">
    <property type="entry name" value="HAM1_N"/>
    <property type="match status" value="1"/>
</dbReference>
<organism evidence="4 5">
    <name type="scientific">Coniella lustricola</name>
    <dbReference type="NCBI Taxonomy" id="2025994"/>
    <lineage>
        <taxon>Eukaryota</taxon>
        <taxon>Fungi</taxon>
        <taxon>Dikarya</taxon>
        <taxon>Ascomycota</taxon>
        <taxon>Pezizomycotina</taxon>
        <taxon>Sordariomycetes</taxon>
        <taxon>Sordariomycetidae</taxon>
        <taxon>Diaporthales</taxon>
        <taxon>Schizoparmaceae</taxon>
        <taxon>Coniella</taxon>
    </lineage>
</organism>
<dbReference type="InterPro" id="IPR027842">
    <property type="entry name" value="HAM1-like_C"/>
</dbReference>
<evidence type="ECO:0000256" key="1">
    <source>
        <dbReference type="SAM" id="MobiDB-lite"/>
    </source>
</evidence>
<feature type="compositionally biased region" description="Polar residues" evidence="1">
    <location>
        <begin position="828"/>
        <end position="839"/>
    </location>
</feature>
<keyword evidence="5" id="KW-1185">Reference proteome</keyword>
<dbReference type="AlphaFoldDB" id="A0A2T3A5N1"/>
<dbReference type="OrthoDB" id="19394at2759"/>
<dbReference type="InterPro" id="IPR045967">
    <property type="entry name" value="HAM1-like_N"/>
</dbReference>
<dbReference type="PANTHER" id="PTHR31138:SF1">
    <property type="entry name" value="PDZ DOMAIN-CONTAINING PROTEIN"/>
    <property type="match status" value="1"/>
</dbReference>
<feature type="region of interest" description="Disordered" evidence="1">
    <location>
        <begin position="772"/>
        <end position="810"/>
    </location>
</feature>
<evidence type="ECO:0000313" key="4">
    <source>
        <dbReference type="EMBL" id="PSR83317.1"/>
    </source>
</evidence>
<name>A0A2T3A5N1_9PEZI</name>
<accession>A0A2T3A5N1</accession>
<feature type="domain" description="HAM1-like C-terminal" evidence="2">
    <location>
        <begin position="623"/>
        <end position="784"/>
    </location>
</feature>
<evidence type="ECO:0000259" key="2">
    <source>
        <dbReference type="Pfam" id="PF14613"/>
    </source>
</evidence>
<feature type="domain" description="HAM1-like N-terminal" evidence="3">
    <location>
        <begin position="2"/>
        <end position="611"/>
    </location>
</feature>
<feature type="region of interest" description="Disordered" evidence="1">
    <location>
        <begin position="167"/>
        <end position="230"/>
    </location>
</feature>
<dbReference type="STRING" id="2025994.A0A2T3A5N1"/>
<protein>
    <submittedName>
        <fullName evidence="4">Uncharacterized protein</fullName>
    </submittedName>
</protein>
<feature type="region of interest" description="Disordered" evidence="1">
    <location>
        <begin position="828"/>
        <end position="847"/>
    </location>
</feature>
<dbReference type="PANTHER" id="PTHR31138">
    <property type="entry name" value="CHROMOSOME 19, WHOLE GENOME SHOTGUN SEQUENCE"/>
    <property type="match status" value="1"/>
</dbReference>
<dbReference type="EMBL" id="KZ678462">
    <property type="protein sequence ID" value="PSR83317.1"/>
    <property type="molecule type" value="Genomic_DNA"/>
</dbReference>
<dbReference type="Gene3D" id="3.15.10.10">
    <property type="entry name" value="Bactericidal permeability-increasing protein, domain 1"/>
    <property type="match status" value="1"/>
</dbReference>
<evidence type="ECO:0000313" key="5">
    <source>
        <dbReference type="Proteomes" id="UP000241462"/>
    </source>
</evidence>
<dbReference type="Pfam" id="PF14613">
    <property type="entry name" value="HAM1_C"/>
    <property type="match status" value="1"/>
</dbReference>
<dbReference type="Proteomes" id="UP000241462">
    <property type="component" value="Unassembled WGS sequence"/>
</dbReference>
<feature type="compositionally biased region" description="Basic and acidic residues" evidence="1">
    <location>
        <begin position="171"/>
        <end position="202"/>
    </location>
</feature>
<dbReference type="InParanoid" id="A0A2T3A5N1"/>
<gene>
    <name evidence="4" type="ORF">BD289DRAFT_370200</name>
</gene>
<sequence>MSSPAVNRPVDLKQKEADVNRKLQIYGIISAFQNGKVPSNDQIDVAMNSFLESKALSNPSNKLSPEGRSLVADVQDVVSQAKKLLLSKNEGNLLQDFIWQTTQFDPNAVGTPNAPVDKDTAKQHGSKALEGLRTLGTLIITNGQFRKLLSDATVLLRDIAGDAATNAAGKVRPDEEKLSQIDRPAEDNTWHEAPDLSKDNLKKQLQGAYKGNDPRGDAEDVASDAVSAGRTDSGVNVNAGIDAASKTLQDRTGVSPEDTQAAKEAARKRTAEYKAKTQEYLKKKMPQERREQTIWRLKKMVIECQQHPDYQEAISTLLDIAEQYGSHGKALATGGTGTVKDTRSALAQAEADLKTLIERFANGTSSDDLWASVNQIYVDSQNDPELRDWFRSMNRYIRRCLQEQGYILEPASTQDWNRLYDHGNYLLRHKYKTHTDRILEEMKFLGNQFDEDVQNKRFAQSVNKLFLDLGNDENGKATFKPHLLKDLTEVIIPLTFEKIAYIPVPRIEYSDPQIDAVIENLVLESDNFMPNLLEVHNENHMRFGRKKISGYKKHTVEAKVSGIQMDLRDVSIYLKKKQGFPSITDTMIADILLAGDGFSFTMKMSTADKKDPNHFFKVDKVDVTLKDMKIKIKKSNHKLLFNLAKPIALKAMRPAIQKAAEQAIKDNFNKADGFLRQVQLEAERALEEAANDPENAPNVYKRYTEAFQKRLLQGKEAAQKARQSVEEKKVNVAVTKEDSIFPNIHLPGGISSKATEYKELARKGEKWESPVFSIGGASRSNDIPPAPKVTRKPHTIGTNRGPTNDSVHIPTNGATNGYGQTLHSGAIKTQQNPALTNPSAAGVTSVY</sequence>